<proteinExistence type="predicted"/>
<organism evidence="2">
    <name type="scientific">Gongylonema pulchrum</name>
    <dbReference type="NCBI Taxonomy" id="637853"/>
    <lineage>
        <taxon>Eukaryota</taxon>
        <taxon>Metazoa</taxon>
        <taxon>Ecdysozoa</taxon>
        <taxon>Nematoda</taxon>
        <taxon>Chromadorea</taxon>
        <taxon>Rhabditida</taxon>
        <taxon>Spirurina</taxon>
        <taxon>Spiruromorpha</taxon>
        <taxon>Spiruroidea</taxon>
        <taxon>Gongylonematidae</taxon>
        <taxon>Gongylonema</taxon>
    </lineage>
</organism>
<dbReference type="WBParaSite" id="GPUH_0001646101-mRNA-1">
    <property type="protein sequence ID" value="GPUH_0001646101-mRNA-1"/>
    <property type="gene ID" value="GPUH_0001646101"/>
</dbReference>
<dbReference type="CDD" id="cd14364">
    <property type="entry name" value="CUE_ASCC2"/>
    <property type="match status" value="1"/>
</dbReference>
<sequence>LFLFMTAAVDDGTFLGKRNHQLLKKENSLFNTKRLFRAISIFKRSNTVAVERIIREAYSSRQFTEADVLSSIKTVGQDLNDFVANFQDPLSLEFDYVNTEDFLKKCLVIFDGLSYVLTDLNDFVANFQDPLSLEFDYVNTEDFLKKCLVIFDGLSYVLTVIPLTFTELSTFSNRTLLILIDETISSVYALFHVILSKCSSGDDLYFMLTDVSQHERFIFYYDVLYPLEDIIDRCNEQQKIILNDTIAHIKWSQTSLIKEQLRNRGQLANLGSPENEKSQEAIVYLIELLPHLSAQFVHLCLRHFGYSVEETVNALLNVDELPLDLRSLMTTQALGHSR</sequence>
<evidence type="ECO:0000313" key="2">
    <source>
        <dbReference type="WBParaSite" id="GPUH_0001646101-mRNA-1"/>
    </source>
</evidence>
<dbReference type="SUPFAM" id="SSF46934">
    <property type="entry name" value="UBA-like"/>
    <property type="match status" value="1"/>
</dbReference>
<evidence type="ECO:0000259" key="1">
    <source>
        <dbReference type="PROSITE" id="PS51140"/>
    </source>
</evidence>
<protein>
    <submittedName>
        <fullName evidence="2">CUE domain-containing protein</fullName>
    </submittedName>
</protein>
<dbReference type="Gene3D" id="1.10.8.10">
    <property type="entry name" value="DNA helicase RuvA subunit, C-terminal domain"/>
    <property type="match status" value="1"/>
</dbReference>
<dbReference type="InterPro" id="IPR003892">
    <property type="entry name" value="CUE"/>
</dbReference>
<reference evidence="2" key="1">
    <citation type="submission" date="2016-06" db="UniProtKB">
        <authorList>
            <consortium name="WormBaseParasite"/>
        </authorList>
    </citation>
    <scope>IDENTIFICATION</scope>
</reference>
<dbReference type="InterPro" id="IPR009060">
    <property type="entry name" value="UBA-like_sf"/>
</dbReference>
<dbReference type="AlphaFoldDB" id="A0A183E648"/>
<accession>A0A183E648</accession>
<dbReference type="GO" id="GO:0043130">
    <property type="term" value="F:ubiquitin binding"/>
    <property type="evidence" value="ECO:0007669"/>
    <property type="project" value="InterPro"/>
</dbReference>
<dbReference type="Pfam" id="PF02845">
    <property type="entry name" value="CUE"/>
    <property type="match status" value="1"/>
</dbReference>
<name>A0A183E648_9BILA</name>
<dbReference type="InterPro" id="IPR041800">
    <property type="entry name" value="ASCC2_CUE"/>
</dbReference>
<dbReference type="PROSITE" id="PS51140">
    <property type="entry name" value="CUE"/>
    <property type="match status" value="1"/>
</dbReference>
<feature type="domain" description="CUE" evidence="1">
    <location>
        <begin position="277"/>
        <end position="320"/>
    </location>
</feature>